<proteinExistence type="predicted"/>
<dbReference type="RefSeq" id="WP_122058807.1">
    <property type="nucleotide sequence ID" value="NZ_RFAQ01000021.1"/>
</dbReference>
<dbReference type="Pfam" id="PF09719">
    <property type="entry name" value="C_GCAxxG_C_C"/>
    <property type="match status" value="1"/>
</dbReference>
<dbReference type="AlphaFoldDB" id="A0A3M0SSG5"/>
<name>A0A3M0SSG5_9CLOT</name>
<dbReference type="InterPro" id="IPR010181">
    <property type="entry name" value="CGCAxxGCC_motif"/>
</dbReference>
<sequence length="143" mass="15761">MNKLQNAAANFKEGFHCSQCVLEAFSEELGINKELALKISSCFGGGMCFGETCGAVTGAVMALGLKYGNIKADDKAAKEKTYDVTRAFCEKFKEINGSIICRELIGVDFAHKENRMVAREKGLFKEKCPKYIEDAINILETML</sequence>
<comment type="caution">
    <text evidence="1">The sequence shown here is derived from an EMBL/GenBank/DDBJ whole genome shotgun (WGS) entry which is preliminary data.</text>
</comment>
<dbReference type="NCBIfam" id="TIGR01909">
    <property type="entry name" value="C_GCAxxG_C_C"/>
    <property type="match status" value="1"/>
</dbReference>
<protein>
    <submittedName>
        <fullName evidence="1">C_GCAxxG_C_C family protein</fullName>
    </submittedName>
</protein>
<dbReference type="EMBL" id="RFAQ01000021">
    <property type="protein sequence ID" value="RMD01290.1"/>
    <property type="molecule type" value="Genomic_DNA"/>
</dbReference>
<dbReference type="Proteomes" id="UP000277999">
    <property type="component" value="Unassembled WGS sequence"/>
</dbReference>
<accession>A0A3M0SSG5</accession>
<gene>
    <name evidence="1" type="ORF">D9O40_08550</name>
</gene>
<organism evidence="1 2">
    <name type="scientific">Clostridium autoethanogenum</name>
    <dbReference type="NCBI Taxonomy" id="84023"/>
    <lineage>
        <taxon>Bacteria</taxon>
        <taxon>Bacillati</taxon>
        <taxon>Bacillota</taxon>
        <taxon>Clostridia</taxon>
        <taxon>Eubacteriales</taxon>
        <taxon>Clostridiaceae</taxon>
        <taxon>Clostridium</taxon>
    </lineage>
</organism>
<evidence type="ECO:0000313" key="2">
    <source>
        <dbReference type="Proteomes" id="UP000277999"/>
    </source>
</evidence>
<evidence type="ECO:0000313" key="1">
    <source>
        <dbReference type="EMBL" id="RMD01290.1"/>
    </source>
</evidence>
<reference evidence="1 2" key="1">
    <citation type="submission" date="2018-10" db="EMBL/GenBank/DDBJ databases">
        <title>Genome-centric metagenomics revealed C2 chemical producing, CO utilizing Clostridium with novel acetogenic gene cluster.</title>
        <authorList>
            <person name="Kang H."/>
            <person name="Park B."/>
            <person name="Choi I.G."/>
            <person name="Chang I.S."/>
        </authorList>
    </citation>
    <scope>NUCLEOTIDE SEQUENCE [LARGE SCALE GENOMIC DNA]</scope>
    <source>
        <strain evidence="1 2">H21-9</strain>
    </source>
</reference>